<dbReference type="Proteomes" id="UP000009881">
    <property type="component" value="Unassembled WGS sequence"/>
</dbReference>
<accession>K9GVF7</accession>
<proteinExistence type="inferred from homology"/>
<comment type="similarity">
    <text evidence="1">Belongs to the UPF0161 family.</text>
</comment>
<feature type="compositionally biased region" description="Gly residues" evidence="2">
    <location>
        <begin position="86"/>
        <end position="95"/>
    </location>
</feature>
<organism evidence="3 4">
    <name type="scientific">Caenispirillum salinarum AK4</name>
    <dbReference type="NCBI Taxonomy" id="1238182"/>
    <lineage>
        <taxon>Bacteria</taxon>
        <taxon>Pseudomonadati</taxon>
        <taxon>Pseudomonadota</taxon>
        <taxon>Alphaproteobacteria</taxon>
        <taxon>Rhodospirillales</taxon>
        <taxon>Novispirillaceae</taxon>
        <taxon>Caenispirillum</taxon>
    </lineage>
</organism>
<dbReference type="PANTHER" id="PTHR33383">
    <property type="entry name" value="MEMBRANE PROTEIN INSERTION EFFICIENCY FACTOR-RELATED"/>
    <property type="match status" value="1"/>
</dbReference>
<dbReference type="RefSeq" id="WP_009541127.1">
    <property type="nucleotide sequence ID" value="NZ_ANHY01000013.1"/>
</dbReference>
<feature type="region of interest" description="Disordered" evidence="2">
    <location>
        <begin position="71"/>
        <end position="95"/>
    </location>
</feature>
<dbReference type="AlphaFoldDB" id="K9GVF7"/>
<dbReference type="STRING" id="1238182.C882_0469"/>
<dbReference type="GO" id="GO:0005886">
    <property type="term" value="C:plasma membrane"/>
    <property type="evidence" value="ECO:0007669"/>
    <property type="project" value="UniProtKB-SubCell"/>
</dbReference>
<dbReference type="NCBIfam" id="TIGR00278">
    <property type="entry name" value="membrane protein insertion efficiency factor YidD"/>
    <property type="match status" value="1"/>
</dbReference>
<evidence type="ECO:0000313" key="3">
    <source>
        <dbReference type="EMBL" id="EKV29162.1"/>
    </source>
</evidence>
<dbReference type="PATRIC" id="fig|1238182.3.peg.2684"/>
<dbReference type="HAMAP" id="MF_00386">
    <property type="entry name" value="UPF0161_YidD"/>
    <property type="match status" value="1"/>
</dbReference>
<evidence type="ECO:0000256" key="2">
    <source>
        <dbReference type="SAM" id="MobiDB-lite"/>
    </source>
</evidence>
<dbReference type="eggNOG" id="COG0759">
    <property type="taxonomic scope" value="Bacteria"/>
</dbReference>
<dbReference type="OrthoDB" id="9801753at2"/>
<dbReference type="EMBL" id="ANHY01000013">
    <property type="protein sequence ID" value="EKV29162.1"/>
    <property type="molecule type" value="Genomic_DNA"/>
</dbReference>
<comment type="function">
    <text evidence="1">Could be involved in insertion of integral membrane proteins into the membrane.</text>
</comment>
<dbReference type="Pfam" id="PF01809">
    <property type="entry name" value="YidD"/>
    <property type="match status" value="1"/>
</dbReference>
<evidence type="ECO:0000256" key="1">
    <source>
        <dbReference type="HAMAP-Rule" id="MF_00386"/>
    </source>
</evidence>
<evidence type="ECO:0000313" key="4">
    <source>
        <dbReference type="Proteomes" id="UP000009881"/>
    </source>
</evidence>
<protein>
    <recommendedName>
        <fullName evidence="1">Putative membrane protein insertion efficiency factor</fullName>
    </recommendedName>
</protein>
<keyword evidence="1" id="KW-1003">Cell membrane</keyword>
<gene>
    <name evidence="3" type="ORF">C882_0469</name>
</gene>
<dbReference type="SMART" id="SM01234">
    <property type="entry name" value="Haemolytic"/>
    <property type="match status" value="1"/>
</dbReference>
<keyword evidence="1" id="KW-0472">Membrane</keyword>
<name>K9GVF7_9PROT</name>
<dbReference type="InterPro" id="IPR002696">
    <property type="entry name" value="Membr_insert_effic_factor_YidD"/>
</dbReference>
<keyword evidence="4" id="KW-1185">Reference proteome</keyword>
<reference evidence="3 4" key="1">
    <citation type="journal article" date="2013" name="Genome Announc.">
        <title>Draft Genome Sequence of an Alphaproteobacterium, Caenispirillum salinarum AK4(T), Isolated from a Solar Saltern.</title>
        <authorList>
            <person name="Khatri I."/>
            <person name="Singh A."/>
            <person name="Korpole S."/>
            <person name="Pinnaka A.K."/>
            <person name="Subramanian S."/>
        </authorList>
    </citation>
    <scope>NUCLEOTIDE SEQUENCE [LARGE SCALE GENOMIC DNA]</scope>
    <source>
        <strain evidence="3 4">AK4</strain>
    </source>
</reference>
<comment type="caution">
    <text evidence="3">The sequence shown here is derived from an EMBL/GenBank/DDBJ whole genome shotgun (WGS) entry which is preliminary data.</text>
</comment>
<dbReference type="PANTHER" id="PTHR33383:SF1">
    <property type="entry name" value="MEMBRANE PROTEIN INSERTION EFFICIENCY FACTOR-RELATED"/>
    <property type="match status" value="1"/>
</dbReference>
<comment type="subcellular location">
    <subcellularLocation>
        <location evidence="1">Cell membrane</location>
        <topology evidence="1">Peripheral membrane protein</topology>
        <orientation evidence="1">Cytoplasmic side</orientation>
    </subcellularLocation>
</comment>
<sequence length="95" mass="10067">MSIASSVLRGLVRGYQLFVSPLLPPSCKFEPTCSHYAMDALARHGALKGAWLAARRVLRCNPWMEGGYDPVPPASGTDTGTKKAGHGCGCGHTHS</sequence>